<evidence type="ECO:0000313" key="2">
    <source>
        <dbReference type="Proteomes" id="UP000277300"/>
    </source>
</evidence>
<dbReference type="AlphaFoldDB" id="A0A3F2RM30"/>
<gene>
    <name evidence="1" type="ORF">BBP00_00006071</name>
</gene>
<proteinExistence type="predicted"/>
<organism evidence="1 2">
    <name type="scientific">Phytophthora kernoviae</name>
    <dbReference type="NCBI Taxonomy" id="325452"/>
    <lineage>
        <taxon>Eukaryota</taxon>
        <taxon>Sar</taxon>
        <taxon>Stramenopiles</taxon>
        <taxon>Oomycota</taxon>
        <taxon>Peronosporomycetes</taxon>
        <taxon>Peronosporales</taxon>
        <taxon>Peronosporaceae</taxon>
        <taxon>Phytophthora</taxon>
    </lineage>
</organism>
<dbReference type="OrthoDB" id="10371641at2759"/>
<dbReference type="EMBL" id="MBDO02000195">
    <property type="protein sequence ID" value="RLN60287.1"/>
    <property type="molecule type" value="Genomic_DNA"/>
</dbReference>
<protein>
    <submittedName>
        <fullName evidence="1">Uncharacterized protein</fullName>
    </submittedName>
</protein>
<evidence type="ECO:0000313" key="1">
    <source>
        <dbReference type="EMBL" id="RLN60287.1"/>
    </source>
</evidence>
<accession>A0A3F2RM30</accession>
<dbReference type="Proteomes" id="UP000277300">
    <property type="component" value="Unassembled WGS sequence"/>
</dbReference>
<reference evidence="1 2" key="1">
    <citation type="submission" date="2018-07" db="EMBL/GenBank/DDBJ databases">
        <title>Genome sequencing of oomycete isolates from Chile give support for New Zealand origin for Phytophthora kernoviae and make available the first Nothophytophthora sp. genome.</title>
        <authorList>
            <person name="Studholme D.J."/>
            <person name="Sanfuentes E."/>
            <person name="Panda P."/>
            <person name="Hill R."/>
            <person name="Sambles C."/>
            <person name="Grant M."/>
            <person name="Williams N.M."/>
            <person name="Mcdougal R.L."/>
        </authorList>
    </citation>
    <scope>NUCLEOTIDE SEQUENCE [LARGE SCALE GENOMIC DNA]</scope>
    <source>
        <strain evidence="1">Chile6</strain>
    </source>
</reference>
<name>A0A3F2RM30_9STRA</name>
<comment type="caution">
    <text evidence="1">The sequence shown here is derived from an EMBL/GenBank/DDBJ whole genome shotgun (WGS) entry which is preliminary data.</text>
</comment>
<sequence length="138" mass="15420">MTDSSVGSNYSVKAEAAQVLGIPLHDGDFVEDGQSRSFVRLVYGVLAENWESWSTIIRLIKARTTTQQEKEFVLNGLKSMKGGPTAVKTYIEQAIHYSEQFRQNVLVNQLKQLLDEVMVAEKEKASEVMLVKVKDLAA</sequence>